<dbReference type="GO" id="GO:0006935">
    <property type="term" value="P:chemotaxis"/>
    <property type="evidence" value="ECO:0007669"/>
    <property type="project" value="UniProtKB-KW"/>
</dbReference>
<dbReference type="SMART" id="SM00283">
    <property type="entry name" value="MA"/>
    <property type="match status" value="1"/>
</dbReference>
<evidence type="ECO:0000256" key="6">
    <source>
        <dbReference type="ARBA" id="ARBA00023136"/>
    </source>
</evidence>
<evidence type="ECO:0000313" key="14">
    <source>
        <dbReference type="Proteomes" id="UP000179284"/>
    </source>
</evidence>
<dbReference type="Gene3D" id="1.10.287.950">
    <property type="entry name" value="Methyl-accepting chemotaxis protein"/>
    <property type="match status" value="1"/>
</dbReference>
<dbReference type="PANTHER" id="PTHR32089">
    <property type="entry name" value="METHYL-ACCEPTING CHEMOTAXIS PROTEIN MCPB"/>
    <property type="match status" value="1"/>
</dbReference>
<keyword evidence="2" id="KW-1003">Cell membrane</keyword>
<dbReference type="Gene3D" id="3.30.450.20">
    <property type="entry name" value="PAS domain"/>
    <property type="match status" value="1"/>
</dbReference>
<accession>A0A1D9P225</accession>
<dbReference type="InterPro" id="IPR033479">
    <property type="entry name" value="dCache_1"/>
</dbReference>
<dbReference type="PROSITE" id="PS50111">
    <property type="entry name" value="CHEMOTAXIS_TRANSDUC_2"/>
    <property type="match status" value="1"/>
</dbReference>
<dbReference type="SUPFAM" id="SSF103190">
    <property type="entry name" value="Sensory domain-like"/>
    <property type="match status" value="1"/>
</dbReference>
<dbReference type="EMBL" id="CP017831">
    <property type="protein sequence ID" value="AOZ96646.1"/>
    <property type="molecule type" value="Genomic_DNA"/>
</dbReference>
<dbReference type="Pfam" id="PF02743">
    <property type="entry name" value="dCache_1"/>
    <property type="match status" value="1"/>
</dbReference>
<keyword evidence="6 10" id="KW-0472">Membrane</keyword>
<dbReference type="Proteomes" id="UP000179284">
    <property type="component" value="Chromosome I"/>
</dbReference>
<feature type="domain" description="Methyl-accepting transducer" evidence="11">
    <location>
        <begin position="388"/>
        <end position="645"/>
    </location>
</feature>
<dbReference type="CDD" id="cd12914">
    <property type="entry name" value="PDC1_DGC_like"/>
    <property type="match status" value="1"/>
</dbReference>
<gene>
    <name evidence="13" type="ORF">bhn_I1613</name>
</gene>
<evidence type="ECO:0000256" key="4">
    <source>
        <dbReference type="ARBA" id="ARBA00022692"/>
    </source>
</evidence>
<reference evidence="14" key="1">
    <citation type="submission" date="2016-10" db="EMBL/GenBank/DDBJ databases">
        <title>The complete genome sequence of the rumen bacterium Butyrivibrio hungatei MB2003.</title>
        <authorList>
            <person name="Palevich N."/>
            <person name="Kelly W.J."/>
            <person name="Leahy S.C."/>
            <person name="Altermann E."/>
            <person name="Rakonjac J."/>
            <person name="Attwood G.T."/>
        </authorList>
    </citation>
    <scope>NUCLEOTIDE SEQUENCE [LARGE SCALE GENOMIC DNA]</scope>
    <source>
        <strain evidence="14">MB2003</strain>
    </source>
</reference>
<evidence type="ECO:0000259" key="12">
    <source>
        <dbReference type="PROSITE" id="PS50885"/>
    </source>
</evidence>
<evidence type="ECO:0000259" key="11">
    <source>
        <dbReference type="PROSITE" id="PS50111"/>
    </source>
</evidence>
<comment type="similarity">
    <text evidence="8">Belongs to the methyl-accepting chemotaxis (MCP) protein family.</text>
</comment>
<comment type="subcellular location">
    <subcellularLocation>
        <location evidence="1">Cell membrane</location>
        <topology evidence="1">Multi-pass membrane protein</topology>
    </subcellularLocation>
</comment>
<feature type="domain" description="HAMP" evidence="12">
    <location>
        <begin position="316"/>
        <end position="369"/>
    </location>
</feature>
<evidence type="ECO:0000256" key="9">
    <source>
        <dbReference type="PROSITE-ProRule" id="PRU00284"/>
    </source>
</evidence>
<evidence type="ECO:0000256" key="5">
    <source>
        <dbReference type="ARBA" id="ARBA00022989"/>
    </source>
</evidence>
<protein>
    <submittedName>
        <fullName evidence="13">Methyl-accepting chemotaxis protein</fullName>
    </submittedName>
</protein>
<dbReference type="PANTHER" id="PTHR32089:SF112">
    <property type="entry name" value="LYSOZYME-LIKE PROTEIN-RELATED"/>
    <property type="match status" value="1"/>
</dbReference>
<evidence type="ECO:0000256" key="3">
    <source>
        <dbReference type="ARBA" id="ARBA00022500"/>
    </source>
</evidence>
<evidence type="ECO:0000313" key="13">
    <source>
        <dbReference type="EMBL" id="AOZ96646.1"/>
    </source>
</evidence>
<evidence type="ECO:0000256" key="10">
    <source>
        <dbReference type="SAM" id="Phobius"/>
    </source>
</evidence>
<dbReference type="PROSITE" id="PS50885">
    <property type="entry name" value="HAMP"/>
    <property type="match status" value="1"/>
</dbReference>
<dbReference type="KEGG" id="bhu:bhn_I1613"/>
<evidence type="ECO:0000256" key="8">
    <source>
        <dbReference type="ARBA" id="ARBA00029447"/>
    </source>
</evidence>
<keyword evidence="7 9" id="KW-0807">Transducer</keyword>
<dbReference type="GO" id="GO:0005886">
    <property type="term" value="C:plasma membrane"/>
    <property type="evidence" value="ECO:0007669"/>
    <property type="project" value="UniProtKB-SubCell"/>
</dbReference>
<keyword evidence="14" id="KW-1185">Reference proteome</keyword>
<name>A0A1D9P225_9FIRM</name>
<keyword evidence="4 10" id="KW-0812">Transmembrane</keyword>
<keyword evidence="5 10" id="KW-1133">Transmembrane helix</keyword>
<dbReference type="SUPFAM" id="SSF58104">
    <property type="entry name" value="Methyl-accepting chemotaxis protein (MCP) signaling domain"/>
    <property type="match status" value="1"/>
</dbReference>
<evidence type="ECO:0000256" key="1">
    <source>
        <dbReference type="ARBA" id="ARBA00004651"/>
    </source>
</evidence>
<dbReference type="AlphaFoldDB" id="A0A1D9P225"/>
<feature type="transmembrane region" description="Helical" evidence="10">
    <location>
        <begin position="292"/>
        <end position="315"/>
    </location>
</feature>
<organism evidence="13 14">
    <name type="scientific">Butyrivibrio hungatei</name>
    <dbReference type="NCBI Taxonomy" id="185008"/>
    <lineage>
        <taxon>Bacteria</taxon>
        <taxon>Bacillati</taxon>
        <taxon>Bacillota</taxon>
        <taxon>Clostridia</taxon>
        <taxon>Lachnospirales</taxon>
        <taxon>Lachnospiraceae</taxon>
        <taxon>Butyrivibrio</taxon>
    </lineage>
</organism>
<dbReference type="Pfam" id="PF00015">
    <property type="entry name" value="MCPsignal"/>
    <property type="match status" value="1"/>
</dbReference>
<proteinExistence type="inferred from homology"/>
<sequence length="674" mass="71709">MAHNEAQKGTKKERGVSFKNSIKTKLIAIMVLVAAIPLTVAVIVSYITSTNKALADAQTALEWQARYIEDNFKGVYDANMNMVRSIAGNPTIINYVKGEAGIPEDAILATLAECDEIMADGDTTVITGADGKQIARAKGDLVDVSEREYFKKAMAGELFVSNVQVSKTTGKRIITFACPIKDGDKIIGIVQRNYDLNNFHKMLAAESEDAFIVDREGTIAAHAQYEIGEGAHEEESRANSEFMTSGLDRGFYYVDTGRGYNAYVAYEKELQSGYCICTATNDKIVLASARSAALIVVIVGIVLLGVAIAISFMMAKSFTEPIKAVGNSLRDLADGRFSLVEKHDARKDEFGEISKDTNSVIKTLNEIVSNIKASANEVGMSSEDLSDMANQISQTAEDVSNAVQEIASGATQQAEEIQHASENVGRIGDAVGNVQSSTGNLSNLANQMKEASEVSSKSLASLQDSSTEMTEKIDEISKTIQSTQEAVNNISDKVEGITSIATQTNLLSLNASIEAARAGEAGKGFAVVAEEIGKLAEDSKQMADDIRKEMDVLLEQSKAAVGAAEDVKQGNNDQQVALGETLQAVNGMLANIGSTVGGVQLISEGADTCETSKNAVVDTMSALSAISEENAASSEETGASMQELSATVTTLAESATSLKSIADKLNQDIQFFKD</sequence>
<dbReference type="OrthoDB" id="9762005at2"/>
<dbReference type="Gene3D" id="6.10.340.10">
    <property type="match status" value="1"/>
</dbReference>
<dbReference type="InterPro" id="IPR004089">
    <property type="entry name" value="MCPsignal_dom"/>
</dbReference>
<dbReference type="InterPro" id="IPR003660">
    <property type="entry name" value="HAMP_dom"/>
</dbReference>
<evidence type="ECO:0000256" key="2">
    <source>
        <dbReference type="ARBA" id="ARBA00022475"/>
    </source>
</evidence>
<keyword evidence="3" id="KW-0145">Chemotaxis</keyword>
<dbReference type="RefSeq" id="WP_071176320.1">
    <property type="nucleotide sequence ID" value="NZ_CP017831.1"/>
</dbReference>
<dbReference type="InterPro" id="IPR029151">
    <property type="entry name" value="Sensor-like_sf"/>
</dbReference>
<evidence type="ECO:0000256" key="7">
    <source>
        <dbReference type="ARBA" id="ARBA00023224"/>
    </source>
</evidence>
<feature type="transmembrane region" description="Helical" evidence="10">
    <location>
        <begin position="26"/>
        <end position="47"/>
    </location>
</feature>
<dbReference type="GO" id="GO:0007165">
    <property type="term" value="P:signal transduction"/>
    <property type="evidence" value="ECO:0007669"/>
    <property type="project" value="UniProtKB-KW"/>
</dbReference>